<dbReference type="NCBIfam" id="TIGR01640">
    <property type="entry name" value="F_box_assoc_1"/>
    <property type="match status" value="1"/>
</dbReference>
<comment type="caution">
    <text evidence="3">The sequence shown here is derived from an EMBL/GenBank/DDBJ whole genome shotgun (WGS) entry which is preliminary data.</text>
</comment>
<evidence type="ECO:0000259" key="2">
    <source>
        <dbReference type="Pfam" id="PF08268"/>
    </source>
</evidence>
<evidence type="ECO:0000313" key="3">
    <source>
        <dbReference type="EMBL" id="KAG7588260.1"/>
    </source>
</evidence>
<dbReference type="OrthoDB" id="1037539at2759"/>
<dbReference type="InterPro" id="IPR017451">
    <property type="entry name" value="F-box-assoc_interact_dom"/>
</dbReference>
<keyword evidence="4" id="KW-1185">Reference proteome</keyword>
<organism evidence="3 4">
    <name type="scientific">Arabidopsis suecica</name>
    <name type="common">Swedish thale-cress</name>
    <name type="synonym">Cardaminopsis suecica</name>
    <dbReference type="NCBI Taxonomy" id="45249"/>
    <lineage>
        <taxon>Eukaryota</taxon>
        <taxon>Viridiplantae</taxon>
        <taxon>Streptophyta</taxon>
        <taxon>Embryophyta</taxon>
        <taxon>Tracheophyta</taxon>
        <taxon>Spermatophyta</taxon>
        <taxon>Magnoliopsida</taxon>
        <taxon>eudicotyledons</taxon>
        <taxon>Gunneridae</taxon>
        <taxon>Pentapetalae</taxon>
        <taxon>rosids</taxon>
        <taxon>malvids</taxon>
        <taxon>Brassicales</taxon>
        <taxon>Brassicaceae</taxon>
        <taxon>Camelineae</taxon>
        <taxon>Arabidopsis</taxon>
    </lineage>
</organism>
<gene>
    <name evidence="3" type="ORF">ISN44_As07g006030</name>
</gene>
<dbReference type="AlphaFoldDB" id="A0A8T2BPF6"/>
<dbReference type="Pfam" id="PF08268">
    <property type="entry name" value="FBA_3"/>
    <property type="match status" value="1"/>
</dbReference>
<accession>A0A8T2BPF6</accession>
<dbReference type="PANTHER" id="PTHR31111:SF132">
    <property type="entry name" value="F-BOX ASSOCIATED UBIQUITINATION EFFECTOR FAMILY PROTEIN-RELATED"/>
    <property type="match status" value="1"/>
</dbReference>
<dbReference type="PANTHER" id="PTHR31111">
    <property type="entry name" value="BNAA05G37150D PROTEIN-RELATED"/>
    <property type="match status" value="1"/>
</dbReference>
<dbReference type="EMBL" id="JAEFBJ010000007">
    <property type="protein sequence ID" value="KAG7588260.1"/>
    <property type="molecule type" value="Genomic_DNA"/>
</dbReference>
<dbReference type="Proteomes" id="UP000694251">
    <property type="component" value="Chromosome 7"/>
</dbReference>
<dbReference type="InterPro" id="IPR013187">
    <property type="entry name" value="F-box-assoc_dom_typ3"/>
</dbReference>
<proteinExistence type="predicted"/>
<evidence type="ECO:0000259" key="1">
    <source>
        <dbReference type="Pfam" id="PF00646"/>
    </source>
</evidence>
<dbReference type="InterPro" id="IPR001810">
    <property type="entry name" value="F-box_dom"/>
</dbReference>
<protein>
    <submittedName>
        <fullName evidence="3">F-box associated domain type 3</fullName>
    </submittedName>
</protein>
<feature type="domain" description="F-box associated beta-propeller type 3" evidence="2">
    <location>
        <begin position="57"/>
        <end position="372"/>
    </location>
</feature>
<name>A0A8T2BPF6_ARASU</name>
<feature type="domain" description="F-box" evidence="1">
    <location>
        <begin position="12"/>
        <end position="42"/>
    </location>
</feature>
<dbReference type="Pfam" id="PF00646">
    <property type="entry name" value="F-box"/>
    <property type="match status" value="1"/>
</dbReference>
<reference evidence="3 4" key="1">
    <citation type="submission" date="2020-12" db="EMBL/GenBank/DDBJ databases">
        <title>Concerted genomic and epigenomic changes stabilize Arabidopsis allopolyploids.</title>
        <authorList>
            <person name="Chen Z."/>
        </authorList>
    </citation>
    <scope>NUCLEOTIDE SEQUENCE [LARGE SCALE GENOMIC DNA]</scope>
    <source>
        <strain evidence="3">As9502</strain>
        <tissue evidence="3">Leaf</tissue>
    </source>
</reference>
<evidence type="ECO:0000313" key="4">
    <source>
        <dbReference type="Proteomes" id="UP000694251"/>
    </source>
</evidence>
<feature type="non-terminal residue" evidence="3">
    <location>
        <position position="1"/>
    </location>
</feature>
<sequence length="379" mass="43482">KLGFRESEIVERSILSRLPAKSVGRFRSVSKLWSAITTSQDFINSFATRSLTSRPSVLITVRKGDMLFVFSSPLHKNSRLHNNNSDGPLSCLGSYQFSNSNFGNIRRYDYLHGLVFLEFSERLVIWNPTLKRFFTLPEPQGIPGKCDRGCIVLGYDSIEGKYMILRVLRDSTICILTVGAQGKGLCNCIIITNGVPWHRPTTRFGGCFKGVMYYAAAVYVGDGFEHNIMSFNVKSEKFNQIKYPEGNSLVSSHVVPYEGRLAIVKTINFPSIDLWILTNGDRHEWTHKRFVLPLSEMEPILSEKLCFYGVSYAGELIFTQRRLFGSFYILYFDPRRNSIREVSVEGIVRDEFRSRYGFDKDCMYNMEVYPNHIESLMFL</sequence>